<evidence type="ECO:0000313" key="2">
    <source>
        <dbReference type="EMBL" id="TQR14326.1"/>
    </source>
</evidence>
<gene>
    <name evidence="2" type="ORF">FG382_07665</name>
</gene>
<keyword evidence="3" id="KW-1185">Reference proteome</keyword>
<dbReference type="PANTHER" id="PTHR38451">
    <property type="entry name" value="TRNA (ADENINE(22)-N(1))-METHYLTRANSFERASE"/>
    <property type="match status" value="1"/>
</dbReference>
<dbReference type="GO" id="GO:0032259">
    <property type="term" value="P:methylation"/>
    <property type="evidence" value="ECO:0007669"/>
    <property type="project" value="UniProtKB-KW"/>
</dbReference>
<dbReference type="SUPFAM" id="SSF53335">
    <property type="entry name" value="S-adenosyl-L-methionine-dependent methyltransferases"/>
    <property type="match status" value="1"/>
</dbReference>
<dbReference type="InterPro" id="IPR029063">
    <property type="entry name" value="SAM-dependent_MTases_sf"/>
</dbReference>
<evidence type="ECO:0000313" key="3">
    <source>
        <dbReference type="Proteomes" id="UP000317316"/>
    </source>
</evidence>
<dbReference type="GO" id="GO:0160105">
    <property type="term" value="F:tRNA (adenine(22)-N1)-methyltransferase activity"/>
    <property type="evidence" value="ECO:0007669"/>
    <property type="project" value="InterPro"/>
</dbReference>
<keyword evidence="2" id="KW-0808">Transferase</keyword>
<dbReference type="EMBL" id="VDGH01000004">
    <property type="protein sequence ID" value="TQR14326.1"/>
    <property type="molecule type" value="Genomic_DNA"/>
</dbReference>
<reference evidence="2 3" key="1">
    <citation type="submission" date="2019-05" db="EMBL/GenBank/DDBJ databases">
        <title>Psychrobacillus vulpis sp. nov., a new species isolated from feces of a red fox that inhabits in The Tablas de Daimiel Natural Park, Albacete, Spain.</title>
        <authorList>
            <person name="Rodriguez M."/>
            <person name="Reina J.C."/>
            <person name="Bejar V."/>
            <person name="Llamas I."/>
        </authorList>
    </citation>
    <scope>NUCLEOTIDE SEQUENCE [LARGE SCALE GENOMIC DNA]</scope>
    <source>
        <strain evidence="2 3">NEAU-3TGS17</strain>
    </source>
</reference>
<feature type="coiled-coil region" evidence="1">
    <location>
        <begin position="186"/>
        <end position="229"/>
    </location>
</feature>
<dbReference type="Pfam" id="PF04816">
    <property type="entry name" value="TrmK"/>
    <property type="match status" value="1"/>
</dbReference>
<protein>
    <submittedName>
        <fullName evidence="2">tRNA (Adenine-N(1))-methyltransferase</fullName>
    </submittedName>
</protein>
<accession>A0A544TAB0</accession>
<keyword evidence="2" id="KW-0489">Methyltransferase</keyword>
<dbReference type="Gene3D" id="3.40.50.150">
    <property type="entry name" value="Vaccinia Virus protein VP39"/>
    <property type="match status" value="1"/>
</dbReference>
<dbReference type="PIRSF" id="PIRSF018637">
    <property type="entry name" value="TrmK"/>
    <property type="match status" value="1"/>
</dbReference>
<name>A0A544TAB0_9BACI</name>
<dbReference type="AlphaFoldDB" id="A0A544TAB0"/>
<dbReference type="OrthoDB" id="5881184at2"/>
<dbReference type="RefSeq" id="WP_142538310.1">
    <property type="nucleotide sequence ID" value="NZ_BMIE01000003.1"/>
</dbReference>
<organism evidence="2 3">
    <name type="scientific">Psychrobacillus lasiicapitis</name>
    <dbReference type="NCBI Taxonomy" id="1636719"/>
    <lineage>
        <taxon>Bacteria</taxon>
        <taxon>Bacillati</taxon>
        <taxon>Bacillota</taxon>
        <taxon>Bacilli</taxon>
        <taxon>Bacillales</taxon>
        <taxon>Bacillaceae</taxon>
        <taxon>Psychrobacillus</taxon>
    </lineage>
</organism>
<dbReference type="Gene3D" id="1.10.287.1890">
    <property type="match status" value="1"/>
</dbReference>
<keyword evidence="1" id="KW-0175">Coiled coil</keyword>
<evidence type="ECO:0000256" key="1">
    <source>
        <dbReference type="SAM" id="Coils"/>
    </source>
</evidence>
<dbReference type="PANTHER" id="PTHR38451:SF1">
    <property type="entry name" value="TRNA (ADENINE(22)-N(1))-METHYLTRANSFERASE"/>
    <property type="match status" value="1"/>
</dbReference>
<comment type="caution">
    <text evidence="2">The sequence shown here is derived from an EMBL/GenBank/DDBJ whole genome shotgun (WGS) entry which is preliminary data.</text>
</comment>
<proteinExistence type="predicted"/>
<sequence>MNAKNLSERLKIVASFVEKNKTLADIGSDHAYLPCYLVHTGIIKKGIAGEVVKGPFESAQKQVRSEGLEQQIDVRFGNGLEVIKESDHVQTITIAGMGGPLIASILEAGKDKLDAVETLILQPNIHAKAIREWAIKENWKITNETILEEHDKIYEIVVLQKGNMELTDQELLVGPYLMKEKSTVYHKKWSNELREWQRIMDQLDKTALSQEVQNKKEELERKIALVEESL</sequence>
<dbReference type="Proteomes" id="UP000317316">
    <property type="component" value="Unassembled WGS sequence"/>
</dbReference>
<dbReference type="InterPro" id="IPR006901">
    <property type="entry name" value="TrmK"/>
</dbReference>